<reference evidence="3 4" key="1">
    <citation type="submission" date="2016-02" db="EMBL/GenBank/DDBJ databases">
        <title>Paenibacillus sp. LPB0068, isolated from Crassostrea gigas.</title>
        <authorList>
            <person name="Shin S.-K."/>
            <person name="Yi H."/>
        </authorList>
    </citation>
    <scope>NUCLEOTIDE SEQUENCE [LARGE SCALE GENOMIC DNA]</scope>
    <source>
        <strain evidence="3 4">LPB0068</strain>
    </source>
</reference>
<evidence type="ECO:0000259" key="1">
    <source>
        <dbReference type="Pfam" id="PF00501"/>
    </source>
</evidence>
<name>A0A167FVE7_9BACL</name>
<dbReference type="Gene3D" id="3.40.50.12780">
    <property type="entry name" value="N-terminal domain of ligase-like"/>
    <property type="match status" value="1"/>
</dbReference>
<dbReference type="KEGG" id="pcx:LPB68_18740"/>
<sequence>MFLFERLPLAASLFSDAPALLRNGQTITYGELHRLAEKLGIALYVEGLRPGDRLAILGDPDPQMVVALYAAVGIGVIPTAISPLLSPAEIAAILDDAEPNFLIHDNRHAETAYSAVKLLSSSPTLYNTEEGSSSNSLRSLLQKDFASLPIGMYDRKIDDIAVLIYTGGTTGRPKGVMHSHRGMAAWNHFTPSAGFGYDIGRRVLVLNLSHLVGQFQLWATMAAGGCLVFLDEYPANVQRIVEAVEREQITHLSTVGQMLRDLTREVSATGRDLQSLKIIGCGGSVISPATLESAIAQFPGALIVNNYSQAECGMAISRMLPIHHVDDPIRLRSVGRPADLSAQGEHAFQVRVITAEGREAVENEPGEIVVRGAQTMLGYWRQPETSCETITSEGWIRTGDGGCLDADGYLYVLDRLKDMVIVGGSNVFCPEVEQVILANEQVAEVAVIGLPLPIEGEELVACIVLRDDGSLELEQLWSFCEPSLARYKWPTKIFMLATLPRTAVDKVDKKSLRMQLSLFAKS</sequence>
<organism evidence="3 4">
    <name type="scientific">Paenibacillus crassostreae</name>
    <dbReference type="NCBI Taxonomy" id="1763538"/>
    <lineage>
        <taxon>Bacteria</taxon>
        <taxon>Bacillati</taxon>
        <taxon>Bacillota</taxon>
        <taxon>Bacilli</taxon>
        <taxon>Bacillales</taxon>
        <taxon>Paenibacillaceae</taxon>
        <taxon>Paenibacillus</taxon>
    </lineage>
</organism>
<dbReference type="Pfam" id="PF13193">
    <property type="entry name" value="AMP-binding_C"/>
    <property type="match status" value="1"/>
</dbReference>
<evidence type="ECO:0000313" key="3">
    <source>
        <dbReference type="EMBL" id="OAB76943.1"/>
    </source>
</evidence>
<dbReference type="Proteomes" id="UP000077134">
    <property type="component" value="Unassembled WGS sequence"/>
</dbReference>
<accession>A0A167FVE7</accession>
<gene>
    <name evidence="3" type="ORF">PNBC_05995</name>
</gene>
<dbReference type="InterPro" id="IPR050237">
    <property type="entry name" value="ATP-dep_AMP-bd_enzyme"/>
</dbReference>
<comment type="caution">
    <text evidence="3">The sequence shown here is derived from an EMBL/GenBank/DDBJ whole genome shotgun (WGS) entry which is preliminary data.</text>
</comment>
<dbReference type="InterPro" id="IPR020845">
    <property type="entry name" value="AMP-binding_CS"/>
</dbReference>
<dbReference type="SUPFAM" id="SSF56801">
    <property type="entry name" value="Acetyl-CoA synthetase-like"/>
    <property type="match status" value="1"/>
</dbReference>
<dbReference type="PANTHER" id="PTHR43767:SF1">
    <property type="entry name" value="NONRIBOSOMAL PEPTIDE SYNTHASE PES1 (EUROFUNG)-RELATED"/>
    <property type="match status" value="1"/>
</dbReference>
<dbReference type="EMBL" id="LSFN01000005">
    <property type="protein sequence ID" value="OAB76943.1"/>
    <property type="molecule type" value="Genomic_DNA"/>
</dbReference>
<dbReference type="InterPro" id="IPR042099">
    <property type="entry name" value="ANL_N_sf"/>
</dbReference>
<evidence type="ECO:0000313" key="4">
    <source>
        <dbReference type="Proteomes" id="UP000077134"/>
    </source>
</evidence>
<dbReference type="InterPro" id="IPR045851">
    <property type="entry name" value="AMP-bd_C_sf"/>
</dbReference>
<dbReference type="AlphaFoldDB" id="A0A167FVE7"/>
<dbReference type="Gene3D" id="3.30.300.30">
    <property type="match status" value="1"/>
</dbReference>
<dbReference type="InterPro" id="IPR025110">
    <property type="entry name" value="AMP-bd_C"/>
</dbReference>
<protein>
    <recommendedName>
        <fullName evidence="5">AMP-dependent synthetase</fullName>
    </recommendedName>
</protein>
<dbReference type="RefSeq" id="WP_068656151.1">
    <property type="nucleotide sequence ID" value="NZ_CP017770.1"/>
</dbReference>
<evidence type="ECO:0000259" key="2">
    <source>
        <dbReference type="Pfam" id="PF13193"/>
    </source>
</evidence>
<proteinExistence type="predicted"/>
<evidence type="ECO:0008006" key="5">
    <source>
        <dbReference type="Google" id="ProtNLM"/>
    </source>
</evidence>
<dbReference type="STRING" id="1763538.LPB68_18740"/>
<keyword evidence="4" id="KW-1185">Reference proteome</keyword>
<dbReference type="InterPro" id="IPR000873">
    <property type="entry name" value="AMP-dep_synth/lig_dom"/>
</dbReference>
<feature type="domain" description="AMP-binding enzyme C-terminal" evidence="2">
    <location>
        <begin position="431"/>
        <end position="506"/>
    </location>
</feature>
<dbReference type="GO" id="GO:0016878">
    <property type="term" value="F:acid-thiol ligase activity"/>
    <property type="evidence" value="ECO:0007669"/>
    <property type="project" value="UniProtKB-ARBA"/>
</dbReference>
<dbReference type="PROSITE" id="PS00455">
    <property type="entry name" value="AMP_BINDING"/>
    <property type="match status" value="1"/>
</dbReference>
<dbReference type="OrthoDB" id="9757771at2"/>
<dbReference type="PANTHER" id="PTHR43767">
    <property type="entry name" value="LONG-CHAIN-FATTY-ACID--COA LIGASE"/>
    <property type="match status" value="1"/>
</dbReference>
<dbReference type="Pfam" id="PF00501">
    <property type="entry name" value="AMP-binding"/>
    <property type="match status" value="1"/>
</dbReference>
<feature type="domain" description="AMP-dependent synthetase/ligase" evidence="1">
    <location>
        <begin position="12"/>
        <end position="380"/>
    </location>
</feature>